<sequence length="176" mass="20156">MSSRKNSDERNPLSSFFTEDEIQVDEILLDLQSLIGVTGLQSRVTSSWGCKRKRSSTVYAGEASSLSRSVLNESEEGRFQIESPNTPLSFWNNESDEKICKKKTRKENNMETITRREKFHTPDLNIHAQETFGVEEMDSSHPVSVNRLLAGERARFAEPRTIRKGIIKIKLMTKYL</sequence>
<dbReference type="PANTHER" id="PTHR37614">
    <property type="entry name" value="OS02G0121400 PROTEIN"/>
    <property type="match status" value="1"/>
</dbReference>
<gene>
    <name evidence="1" type="ORF">Adt_18479</name>
</gene>
<dbReference type="PANTHER" id="PTHR37614:SF2">
    <property type="entry name" value="OS02G0121400 PROTEIN"/>
    <property type="match status" value="1"/>
</dbReference>
<keyword evidence="2" id="KW-1185">Reference proteome</keyword>
<evidence type="ECO:0000313" key="2">
    <source>
        <dbReference type="Proteomes" id="UP001604336"/>
    </source>
</evidence>
<dbReference type="EMBL" id="JBFOLK010000005">
    <property type="protein sequence ID" value="KAL2512879.1"/>
    <property type="molecule type" value="Genomic_DNA"/>
</dbReference>
<name>A0ABD1TJH8_9LAMI</name>
<dbReference type="Proteomes" id="UP001604336">
    <property type="component" value="Unassembled WGS sequence"/>
</dbReference>
<reference evidence="2" key="1">
    <citation type="submission" date="2024-07" db="EMBL/GenBank/DDBJ databases">
        <title>Two chromosome-level genome assemblies of Korean endemic species Abeliophyllum distichum and Forsythia ovata (Oleaceae).</title>
        <authorList>
            <person name="Jang H."/>
        </authorList>
    </citation>
    <scope>NUCLEOTIDE SEQUENCE [LARGE SCALE GENOMIC DNA]</scope>
</reference>
<organism evidence="1 2">
    <name type="scientific">Abeliophyllum distichum</name>
    <dbReference type="NCBI Taxonomy" id="126358"/>
    <lineage>
        <taxon>Eukaryota</taxon>
        <taxon>Viridiplantae</taxon>
        <taxon>Streptophyta</taxon>
        <taxon>Embryophyta</taxon>
        <taxon>Tracheophyta</taxon>
        <taxon>Spermatophyta</taxon>
        <taxon>Magnoliopsida</taxon>
        <taxon>eudicotyledons</taxon>
        <taxon>Gunneridae</taxon>
        <taxon>Pentapetalae</taxon>
        <taxon>asterids</taxon>
        <taxon>lamiids</taxon>
        <taxon>Lamiales</taxon>
        <taxon>Oleaceae</taxon>
        <taxon>Forsythieae</taxon>
        <taxon>Abeliophyllum</taxon>
    </lineage>
</organism>
<proteinExistence type="predicted"/>
<protein>
    <submittedName>
        <fullName evidence="1">Uncharacterized protein</fullName>
    </submittedName>
</protein>
<dbReference type="AlphaFoldDB" id="A0ABD1TJH8"/>
<evidence type="ECO:0000313" key="1">
    <source>
        <dbReference type="EMBL" id="KAL2512879.1"/>
    </source>
</evidence>
<accession>A0ABD1TJH8</accession>
<comment type="caution">
    <text evidence="1">The sequence shown here is derived from an EMBL/GenBank/DDBJ whole genome shotgun (WGS) entry which is preliminary data.</text>
</comment>